<evidence type="ECO:0000256" key="1">
    <source>
        <dbReference type="ARBA" id="ARBA00022676"/>
    </source>
</evidence>
<evidence type="ECO:0000313" key="6">
    <source>
        <dbReference type="Proteomes" id="UP000697995"/>
    </source>
</evidence>
<reference evidence="5 6" key="1">
    <citation type="journal article" date="2020" name="Microorganisms">
        <title>Osmotic Adaptation and Compatible Solute Biosynthesis of Phototrophic Bacteria as Revealed from Genome Analyses.</title>
        <authorList>
            <person name="Imhoff J.F."/>
            <person name="Rahn T."/>
            <person name="Kunzel S."/>
            <person name="Keller A."/>
            <person name="Neulinger S.C."/>
        </authorList>
    </citation>
    <scope>NUCLEOTIDE SEQUENCE [LARGE SCALE GENOMIC DNA]</scope>
    <source>
        <strain evidence="5 6">DSM 15382</strain>
    </source>
</reference>
<protein>
    <recommendedName>
        <fullName evidence="4">Glycosyltransferase 61 catalytic domain-containing protein</fullName>
    </recommendedName>
</protein>
<comment type="caution">
    <text evidence="5">The sequence shown here is derived from an EMBL/GenBank/DDBJ whole genome shotgun (WGS) entry which is preliminary data.</text>
</comment>
<dbReference type="InterPro" id="IPR049625">
    <property type="entry name" value="Glyco_transf_61_cat"/>
</dbReference>
<proteinExistence type="predicted"/>
<keyword evidence="2" id="KW-0808">Transferase</keyword>
<evidence type="ECO:0000256" key="3">
    <source>
        <dbReference type="ARBA" id="ARBA00023180"/>
    </source>
</evidence>
<gene>
    <name evidence="5" type="ORF">CKO45_23770</name>
</gene>
<feature type="domain" description="Glycosyltransferase 61 catalytic" evidence="4">
    <location>
        <begin position="352"/>
        <end position="527"/>
    </location>
</feature>
<evidence type="ECO:0000256" key="2">
    <source>
        <dbReference type="ARBA" id="ARBA00022679"/>
    </source>
</evidence>
<keyword evidence="1" id="KW-0328">Glycosyltransferase</keyword>
<evidence type="ECO:0000313" key="5">
    <source>
        <dbReference type="EMBL" id="MBK1661231.1"/>
    </source>
</evidence>
<dbReference type="Gene3D" id="3.40.50.150">
    <property type="entry name" value="Vaccinia Virus protein VP39"/>
    <property type="match status" value="1"/>
</dbReference>
<name>A0ABS1D3U5_9PROT</name>
<dbReference type="PANTHER" id="PTHR20961">
    <property type="entry name" value="GLYCOSYLTRANSFERASE"/>
    <property type="match status" value="1"/>
</dbReference>
<dbReference type="InterPro" id="IPR029063">
    <property type="entry name" value="SAM-dependent_MTases_sf"/>
</dbReference>
<dbReference type="EMBL" id="NRSG01000270">
    <property type="protein sequence ID" value="MBK1661231.1"/>
    <property type="molecule type" value="Genomic_DNA"/>
</dbReference>
<keyword evidence="3" id="KW-0325">Glycoprotein</keyword>
<keyword evidence="6" id="KW-1185">Reference proteome</keyword>
<dbReference type="Pfam" id="PF04577">
    <property type="entry name" value="Glyco_transf_61"/>
    <property type="match status" value="1"/>
</dbReference>
<dbReference type="Proteomes" id="UP000697995">
    <property type="component" value="Unassembled WGS sequence"/>
</dbReference>
<accession>A0ABS1D3U5</accession>
<sequence length="586" mass="65572">MNGLLDPIGVRLRSDKSSLVHNYLAKYEKIFSKWKNEAITIVEFCDSNTKSLEIWKEYFPKATLILIYPSLPEEAHSYLQHERIIVFEGQQDSDILLRNIALYQRPKIIIDDGRHIWRQQIYTLISLFEWVDSDGVYIIEDTQTFAPSERSRYSGGSPISPADLVHELQAGEKGPTPSPGSHLSSEHRGAVRLLLSCLHSVQNERGFVCFVRNKTALTDLLSVSPAAACSKVFHRSDSGGDYARIEATIVNCPDWLQKRFNLATQDRIERNIPAAGVAVFESAVVHGRGLVISPNGQVVRESLINADHSLTVASFMKIRGGDRYFAYNPPSSVKTAGTEPHVLLKQMWDGNYGHWIIESLPRVGVVAEFFDIQALKFVVQNEPEPMKAVYLESLASFGVSPDQVVFTSFDSVFYPKLIYPLPMTKQPWVKAPRVIATLEVVAKQVAARATQKDLGDKIYIARGSGYRRRLLNEDAIMAVLEAWGFKIYQPEKLRFEEQVAIFSQAKLVVGVLGAGLSNLAFSPKGVQCLALTSEFMGDDFFYDIICHKRGRYVSIHGKAANPSDGMNSDFSIDLDVLNSFLEKISS</sequence>
<organism evidence="5 6">
    <name type="scientific">Paracraurococcus ruber</name>
    <dbReference type="NCBI Taxonomy" id="77675"/>
    <lineage>
        <taxon>Bacteria</taxon>
        <taxon>Pseudomonadati</taxon>
        <taxon>Pseudomonadota</taxon>
        <taxon>Alphaproteobacteria</taxon>
        <taxon>Acetobacterales</taxon>
        <taxon>Roseomonadaceae</taxon>
        <taxon>Paracraurococcus</taxon>
    </lineage>
</organism>
<dbReference type="InterPro" id="IPR007657">
    <property type="entry name" value="Glycosyltransferase_61"/>
</dbReference>
<evidence type="ECO:0000259" key="4">
    <source>
        <dbReference type="Pfam" id="PF04577"/>
    </source>
</evidence>
<dbReference type="RefSeq" id="WP_133219717.1">
    <property type="nucleotide sequence ID" value="NZ_NRSG01000270.1"/>
</dbReference>